<feature type="transmembrane region" description="Helical" evidence="1">
    <location>
        <begin position="26"/>
        <end position="44"/>
    </location>
</feature>
<comment type="caution">
    <text evidence="2">The sequence shown here is derived from an EMBL/GenBank/DDBJ whole genome shotgun (WGS) entry which is preliminary data.</text>
</comment>
<dbReference type="RefSeq" id="WP_214377045.1">
    <property type="nucleotide sequence ID" value="NZ_JAFEJU010000010.1"/>
</dbReference>
<sequence>MSSTATAPKHRAAHKQPRRNFWNRKYSVILLILVIAALAVWPTYRFMHRKETLVLDQQMTQVVSGVDNVYAQGTRLVKEDSGVVVSGSERQLGQYPLYAAKGKQRMVLPASYEVVFPLDDSKLARVNYFTEIFRRDNAYFAQANGKEAALGNAFLFDGENTYVFLEKTTLMWRNGQAELGPMSYVTVGYGQDMIYYDATSGDSKKINSAGEVKALLNNDVTVHLDTDTLERRGQQQLLYGDPSKLALLQ</sequence>
<reference evidence="2 3" key="1">
    <citation type="journal article" date="2021" name="Environ. Microbiol.">
        <title>Genetic insights into the dark matter of the mammalian gut microbiota through targeted genome reconstruction.</title>
        <authorList>
            <person name="Lugli G.A."/>
            <person name="Alessandri G."/>
            <person name="Milani C."/>
            <person name="Viappiani A."/>
            <person name="Fontana F."/>
            <person name="Tarracchini C."/>
            <person name="Mancabelli L."/>
            <person name="Argentini C."/>
            <person name="Ruiz L."/>
            <person name="Margolles A."/>
            <person name="van Sinderen D."/>
            <person name="Turroni F."/>
            <person name="Ventura M."/>
        </authorList>
    </citation>
    <scope>NUCLEOTIDE SEQUENCE [LARGE SCALE GENOMIC DNA]</scope>
    <source>
        <strain evidence="2 3">LC6</strain>
    </source>
</reference>
<keyword evidence="1" id="KW-0472">Membrane</keyword>
<gene>
    <name evidence="2" type="ORF">JS530_10165</name>
</gene>
<evidence type="ECO:0000256" key="1">
    <source>
        <dbReference type="SAM" id="Phobius"/>
    </source>
</evidence>
<keyword evidence="3" id="KW-1185">Reference proteome</keyword>
<keyword evidence="1" id="KW-1133">Transmembrane helix</keyword>
<organism evidence="2 3">
    <name type="scientific">Bifidobacterium colobi</name>
    <dbReference type="NCBI Taxonomy" id="2809026"/>
    <lineage>
        <taxon>Bacteria</taxon>
        <taxon>Bacillati</taxon>
        <taxon>Actinomycetota</taxon>
        <taxon>Actinomycetes</taxon>
        <taxon>Bifidobacteriales</taxon>
        <taxon>Bifidobacteriaceae</taxon>
        <taxon>Bifidobacterium</taxon>
    </lineage>
</organism>
<protein>
    <recommendedName>
        <fullName evidence="4">LPS export ABC transporter periplasmic protein LptC</fullName>
    </recommendedName>
</protein>
<dbReference type="EMBL" id="JAFEJU010000010">
    <property type="protein sequence ID" value="MBT1175855.1"/>
    <property type="molecule type" value="Genomic_DNA"/>
</dbReference>
<dbReference type="Proteomes" id="UP000711736">
    <property type="component" value="Unassembled WGS sequence"/>
</dbReference>
<accession>A0ABS5UXQ7</accession>
<keyword evidence="1" id="KW-0812">Transmembrane</keyword>
<name>A0ABS5UXQ7_9BIFI</name>
<evidence type="ECO:0008006" key="4">
    <source>
        <dbReference type="Google" id="ProtNLM"/>
    </source>
</evidence>
<evidence type="ECO:0000313" key="3">
    <source>
        <dbReference type="Proteomes" id="UP000711736"/>
    </source>
</evidence>
<evidence type="ECO:0000313" key="2">
    <source>
        <dbReference type="EMBL" id="MBT1175855.1"/>
    </source>
</evidence>
<proteinExistence type="predicted"/>